<dbReference type="Proteomes" id="UP001159405">
    <property type="component" value="Unassembled WGS sequence"/>
</dbReference>
<reference evidence="1 2" key="1">
    <citation type="submission" date="2022-05" db="EMBL/GenBank/DDBJ databases">
        <authorList>
            <consortium name="Genoscope - CEA"/>
            <person name="William W."/>
        </authorList>
    </citation>
    <scope>NUCLEOTIDE SEQUENCE [LARGE SCALE GENOMIC DNA]</scope>
</reference>
<dbReference type="EMBL" id="CALNXK010000028">
    <property type="protein sequence ID" value="CAH3115429.1"/>
    <property type="molecule type" value="Genomic_DNA"/>
</dbReference>
<organism evidence="1 2">
    <name type="scientific">Porites lobata</name>
    <dbReference type="NCBI Taxonomy" id="104759"/>
    <lineage>
        <taxon>Eukaryota</taxon>
        <taxon>Metazoa</taxon>
        <taxon>Cnidaria</taxon>
        <taxon>Anthozoa</taxon>
        <taxon>Hexacorallia</taxon>
        <taxon>Scleractinia</taxon>
        <taxon>Fungiina</taxon>
        <taxon>Poritidae</taxon>
        <taxon>Porites</taxon>
    </lineage>
</organism>
<name>A0ABN8NMS1_9CNID</name>
<proteinExistence type="predicted"/>
<protein>
    <submittedName>
        <fullName evidence="1">Uncharacterized protein</fullName>
    </submittedName>
</protein>
<accession>A0ABN8NMS1</accession>
<keyword evidence="2" id="KW-1185">Reference proteome</keyword>
<evidence type="ECO:0000313" key="2">
    <source>
        <dbReference type="Proteomes" id="UP001159405"/>
    </source>
</evidence>
<comment type="caution">
    <text evidence="1">The sequence shown here is derived from an EMBL/GenBank/DDBJ whole genome shotgun (WGS) entry which is preliminary data.</text>
</comment>
<gene>
    <name evidence="1" type="ORF">PLOB_00023657</name>
</gene>
<sequence>MVFTTYIFREDLERLKNDAANGSNGGSLYGQLTSTGNPVVHVAFSETGPLKPGSETKLYESYRLCHIGEWIAGKLDFRTRQNLLRKCKGYGSPSRFVVLEVASRVLVTPYLLGEYTQEKEGKLEELKGENPFNRRDVLTNAVVGQKQRTSAERHHATAGAVAIRAHQSPGEWQRSPAPRGQVALTSPDQWYANQEGQTALKFVLESVRAMAQYGQVDMTRDTETHDMCMSFTDLFNKKWEVKFSFSFPRGGVLVTNKSQSRTAQAHSYQTSSSSYGNFGLEPYKMSGCERVDDMVEKIKTYIRLK</sequence>
<evidence type="ECO:0000313" key="1">
    <source>
        <dbReference type="EMBL" id="CAH3115429.1"/>
    </source>
</evidence>